<comment type="subunit">
    <text evidence="5 6">Supercomplex made of cofactors A to E. Cofactors A and D function by capturing and stabilizing tubulin in a quasi-native conformation. Cofactor E binds to the cofactor D-tubulin complex; interaction with cofactor C then causes the release of tubulin polypeptides that are committed to the native state.</text>
</comment>
<name>A0A0N5CQ38_THECL</name>
<evidence type="ECO:0000256" key="6">
    <source>
        <dbReference type="RuleBase" id="RU364030"/>
    </source>
</evidence>
<dbReference type="Proteomes" id="UP000276776">
    <property type="component" value="Unassembled WGS sequence"/>
</dbReference>
<dbReference type="PANTHER" id="PTHR21500:SF0">
    <property type="entry name" value="TUBULIN-SPECIFIC CHAPERONE A"/>
    <property type="match status" value="1"/>
</dbReference>
<keyword evidence="6" id="KW-0493">Microtubule</keyword>
<evidence type="ECO:0000313" key="8">
    <source>
        <dbReference type="EMBL" id="VDM98241.1"/>
    </source>
</evidence>
<evidence type="ECO:0000256" key="5">
    <source>
        <dbReference type="ARBA" id="ARBA00026055"/>
    </source>
</evidence>
<dbReference type="GO" id="GO:0005874">
    <property type="term" value="C:microtubule"/>
    <property type="evidence" value="ECO:0007669"/>
    <property type="project" value="UniProtKB-KW"/>
</dbReference>
<dbReference type="OMA" id="MMISTYL"/>
<proteinExistence type="inferred from homology"/>
<evidence type="ECO:0000256" key="7">
    <source>
        <dbReference type="SAM" id="Coils"/>
    </source>
</evidence>
<evidence type="ECO:0000313" key="10">
    <source>
        <dbReference type="WBParaSite" id="TCLT_0000233801-mRNA-1"/>
    </source>
</evidence>
<evidence type="ECO:0000313" key="9">
    <source>
        <dbReference type="Proteomes" id="UP000276776"/>
    </source>
</evidence>
<dbReference type="Gene3D" id="1.20.58.90">
    <property type="match status" value="1"/>
</dbReference>
<dbReference type="EMBL" id="UYYF01000458">
    <property type="protein sequence ID" value="VDM98241.1"/>
    <property type="molecule type" value="Genomic_DNA"/>
</dbReference>
<dbReference type="Pfam" id="PF02970">
    <property type="entry name" value="TBCA"/>
    <property type="match status" value="2"/>
</dbReference>
<dbReference type="GO" id="GO:0007023">
    <property type="term" value="P:post-chaperonin tubulin folding pathway"/>
    <property type="evidence" value="ECO:0007669"/>
    <property type="project" value="UniProtKB-UniRule"/>
</dbReference>
<feature type="coiled-coil region" evidence="7">
    <location>
        <begin position="17"/>
        <end position="44"/>
    </location>
</feature>
<keyword evidence="9" id="KW-1185">Reference proteome</keyword>
<dbReference type="AlphaFoldDB" id="A0A0N5CQ38"/>
<sequence>MADVAVIKDINIKTNVVKRLINELNFYKKEVASEMDKLQALKGKGDADEYLMKKQMELVQVQIIAHSEFILNLKNFRLYTIDIDSEQMVPECKGRLEKAIEDLKNVVDKHDSVLQDTPEYTTASEQIDAGTKLCLEVVGTVPMN</sequence>
<dbReference type="InterPro" id="IPR036126">
    <property type="entry name" value="TBCA_sf"/>
</dbReference>
<keyword evidence="7" id="KW-0175">Coiled coil</keyword>
<dbReference type="SUPFAM" id="SSF46988">
    <property type="entry name" value="Tubulin chaperone cofactor A"/>
    <property type="match status" value="1"/>
</dbReference>
<dbReference type="OrthoDB" id="296187at2759"/>
<dbReference type="PANTHER" id="PTHR21500">
    <property type="entry name" value="TUBULIN-SPECIFIC CHAPERONE A"/>
    <property type="match status" value="1"/>
</dbReference>
<keyword evidence="4 6" id="KW-0143">Chaperone</keyword>
<dbReference type="InterPro" id="IPR004226">
    <property type="entry name" value="TBCA"/>
</dbReference>
<dbReference type="WBParaSite" id="TCLT_0000233801-mRNA-1">
    <property type="protein sequence ID" value="TCLT_0000233801-mRNA-1"/>
    <property type="gene ID" value="TCLT_0000233801"/>
</dbReference>
<protein>
    <recommendedName>
        <fullName evidence="3 6">Tubulin-specific chaperone A</fullName>
    </recommendedName>
</protein>
<evidence type="ECO:0000256" key="1">
    <source>
        <dbReference type="ARBA" id="ARBA00003046"/>
    </source>
</evidence>
<reference evidence="10" key="1">
    <citation type="submission" date="2017-02" db="UniProtKB">
        <authorList>
            <consortium name="WormBaseParasite"/>
        </authorList>
    </citation>
    <scope>IDENTIFICATION</scope>
</reference>
<organism evidence="10">
    <name type="scientific">Thelazia callipaeda</name>
    <name type="common">Oriental eyeworm</name>
    <name type="synonym">Parasitic nematode</name>
    <dbReference type="NCBI Taxonomy" id="103827"/>
    <lineage>
        <taxon>Eukaryota</taxon>
        <taxon>Metazoa</taxon>
        <taxon>Ecdysozoa</taxon>
        <taxon>Nematoda</taxon>
        <taxon>Chromadorea</taxon>
        <taxon>Rhabditida</taxon>
        <taxon>Spirurina</taxon>
        <taxon>Spiruromorpha</taxon>
        <taxon>Thelazioidea</taxon>
        <taxon>Thelaziidae</taxon>
        <taxon>Thelazia</taxon>
    </lineage>
</organism>
<evidence type="ECO:0000256" key="3">
    <source>
        <dbReference type="ARBA" id="ARBA00015002"/>
    </source>
</evidence>
<dbReference type="GO" id="GO:0007021">
    <property type="term" value="P:tubulin complex assembly"/>
    <property type="evidence" value="ECO:0007669"/>
    <property type="project" value="UniProtKB-UniRule"/>
</dbReference>
<reference evidence="8 9" key="2">
    <citation type="submission" date="2018-11" db="EMBL/GenBank/DDBJ databases">
        <authorList>
            <consortium name="Pathogen Informatics"/>
        </authorList>
    </citation>
    <scope>NUCLEOTIDE SEQUENCE [LARGE SCALE GENOMIC DNA]</scope>
</reference>
<evidence type="ECO:0000256" key="4">
    <source>
        <dbReference type="ARBA" id="ARBA00023186"/>
    </source>
</evidence>
<gene>
    <name evidence="8" type="ORF">TCLT_LOCUS2339</name>
</gene>
<accession>A0A0N5CQ38</accession>
<dbReference type="STRING" id="103827.A0A0N5CQ38"/>
<comment type="similarity">
    <text evidence="2 6">Belongs to the TBCA family.</text>
</comment>
<comment type="function">
    <text evidence="1">Tubulin-folding protein; involved in the early step of the tubulin folding pathway.</text>
</comment>
<comment type="subcellular location">
    <subcellularLocation>
        <location evidence="6">Cytoplasm</location>
        <location evidence="6">Cytoskeleton</location>
    </subcellularLocation>
</comment>
<evidence type="ECO:0000256" key="2">
    <source>
        <dbReference type="ARBA" id="ARBA00006806"/>
    </source>
</evidence>
<keyword evidence="6" id="KW-0963">Cytoplasm</keyword>
<dbReference type="GO" id="GO:0048487">
    <property type="term" value="F:beta-tubulin binding"/>
    <property type="evidence" value="ECO:0007669"/>
    <property type="project" value="InterPro"/>
</dbReference>
<dbReference type="GO" id="GO:0005829">
    <property type="term" value="C:cytosol"/>
    <property type="evidence" value="ECO:0007669"/>
    <property type="project" value="TreeGrafter"/>
</dbReference>
<keyword evidence="6" id="KW-0206">Cytoskeleton</keyword>